<evidence type="ECO:0000313" key="1">
    <source>
        <dbReference type="EMBL" id="KLU83865.1"/>
    </source>
</evidence>
<protein>
    <submittedName>
        <fullName evidence="1 2">Uncharacterized protein</fullName>
    </submittedName>
</protein>
<gene>
    <name evidence="1" type="ORF">MAPG_02915</name>
</gene>
<reference evidence="1" key="3">
    <citation type="submission" date="2011-03" db="EMBL/GenBank/DDBJ databases">
        <title>Annotation of Magnaporthe poae ATCC 64411.</title>
        <authorList>
            <person name="Ma L.-J."/>
            <person name="Dead R."/>
            <person name="Young S.K."/>
            <person name="Zeng Q."/>
            <person name="Gargeya S."/>
            <person name="Fitzgerald M."/>
            <person name="Haas B."/>
            <person name="Abouelleil A."/>
            <person name="Alvarado L."/>
            <person name="Arachchi H.M."/>
            <person name="Berlin A."/>
            <person name="Brown A."/>
            <person name="Chapman S.B."/>
            <person name="Chen Z."/>
            <person name="Dunbar C."/>
            <person name="Freedman E."/>
            <person name="Gearin G."/>
            <person name="Gellesch M."/>
            <person name="Goldberg J."/>
            <person name="Griggs A."/>
            <person name="Gujja S."/>
            <person name="Heiman D."/>
            <person name="Howarth C."/>
            <person name="Larson L."/>
            <person name="Lui A."/>
            <person name="MacDonald P.J.P."/>
            <person name="Mehta T."/>
            <person name="Montmayeur A."/>
            <person name="Murphy C."/>
            <person name="Neiman D."/>
            <person name="Pearson M."/>
            <person name="Priest M."/>
            <person name="Roberts A."/>
            <person name="Saif S."/>
            <person name="Shea T."/>
            <person name="Shenoy N."/>
            <person name="Sisk P."/>
            <person name="Stolte C."/>
            <person name="Sykes S."/>
            <person name="Yandava C."/>
            <person name="Wortman J."/>
            <person name="Nusbaum C."/>
            <person name="Birren B."/>
        </authorList>
    </citation>
    <scope>NUCLEOTIDE SEQUENCE</scope>
    <source>
        <strain evidence="1">ATCC 64411</strain>
    </source>
</reference>
<sequence length="219" mass="24213">MEANNQTPALDPKFWGGRWDAGASRRQSGWQHQHDLVGIRRAGERQAGGWMDGWMDDFITVTPHRLSFRRSSRLDSIFGSFRTRAATLFSLWEAQKTPNLPQGTNVGHTHAQRAGTKTVVSCAHWAMLHEDHLGTKPRASRLVHVEDSYAPRNSLLTSVRKIKSMSLASLGGTTHDPTPRAAHAVHCTRLGLSKHSITACQALHASAILTMPCKSRPVD</sequence>
<dbReference type="VEuPathDB" id="FungiDB:MAPG_02915"/>
<reference evidence="1" key="1">
    <citation type="submission" date="2010-05" db="EMBL/GenBank/DDBJ databases">
        <title>The Genome Sequence of Magnaporthe poae strain ATCC 64411.</title>
        <authorList>
            <consortium name="The Broad Institute Genome Sequencing Platform"/>
            <consortium name="Broad Institute Genome Sequencing Center for Infectious Disease"/>
            <person name="Ma L.-J."/>
            <person name="Dead R."/>
            <person name="Young S."/>
            <person name="Zeng Q."/>
            <person name="Koehrsen M."/>
            <person name="Alvarado L."/>
            <person name="Berlin A."/>
            <person name="Chapman S.B."/>
            <person name="Chen Z."/>
            <person name="Freedman E."/>
            <person name="Gellesch M."/>
            <person name="Goldberg J."/>
            <person name="Griggs A."/>
            <person name="Gujja S."/>
            <person name="Heilman E.R."/>
            <person name="Heiman D."/>
            <person name="Hepburn T."/>
            <person name="Howarth C."/>
            <person name="Jen D."/>
            <person name="Larson L."/>
            <person name="Mehta T."/>
            <person name="Neiman D."/>
            <person name="Pearson M."/>
            <person name="Roberts A."/>
            <person name="Saif S."/>
            <person name="Shea T."/>
            <person name="Shenoy N."/>
            <person name="Sisk P."/>
            <person name="Stolte C."/>
            <person name="Sykes S."/>
            <person name="Walk T."/>
            <person name="White J."/>
            <person name="Yandava C."/>
            <person name="Haas B."/>
            <person name="Nusbaum C."/>
            <person name="Birren B."/>
        </authorList>
    </citation>
    <scope>NUCLEOTIDE SEQUENCE</scope>
    <source>
        <strain evidence="1">ATCC 64411</strain>
    </source>
</reference>
<dbReference type="EMBL" id="ADBL01000707">
    <property type="status" value="NOT_ANNOTATED_CDS"/>
    <property type="molecule type" value="Genomic_DNA"/>
</dbReference>
<evidence type="ECO:0000313" key="3">
    <source>
        <dbReference type="Proteomes" id="UP000011715"/>
    </source>
</evidence>
<dbReference type="AlphaFoldDB" id="A0A0C4DSN3"/>
<reference evidence="2" key="4">
    <citation type="journal article" date="2015" name="G3 (Bethesda)">
        <title>Genome sequences of three phytopathogenic species of the Magnaporthaceae family of fungi.</title>
        <authorList>
            <person name="Okagaki L.H."/>
            <person name="Nunes C.C."/>
            <person name="Sailsbery J."/>
            <person name="Clay B."/>
            <person name="Brown D."/>
            <person name="John T."/>
            <person name="Oh Y."/>
            <person name="Young N."/>
            <person name="Fitzgerald M."/>
            <person name="Haas B.J."/>
            <person name="Zeng Q."/>
            <person name="Young S."/>
            <person name="Adiconis X."/>
            <person name="Fan L."/>
            <person name="Levin J.Z."/>
            <person name="Mitchell T.K."/>
            <person name="Okubara P.A."/>
            <person name="Farman M.L."/>
            <person name="Kohn L.M."/>
            <person name="Birren B."/>
            <person name="Ma L.-J."/>
            <person name="Dean R.A."/>
        </authorList>
    </citation>
    <scope>NUCLEOTIDE SEQUENCE</scope>
    <source>
        <strain evidence="2">ATCC 64411 / 73-15</strain>
    </source>
</reference>
<dbReference type="Proteomes" id="UP000011715">
    <property type="component" value="Unassembled WGS sequence"/>
</dbReference>
<proteinExistence type="predicted"/>
<evidence type="ECO:0000313" key="2">
    <source>
        <dbReference type="EnsemblFungi" id="MAPG_02915T0"/>
    </source>
</evidence>
<name>A0A0C4DSN3_MAGP6</name>
<reference evidence="3" key="2">
    <citation type="submission" date="2010-05" db="EMBL/GenBank/DDBJ databases">
        <title>The genome sequence of Magnaporthe poae strain ATCC 64411.</title>
        <authorList>
            <person name="Ma L.-J."/>
            <person name="Dead R."/>
            <person name="Young S."/>
            <person name="Zeng Q."/>
            <person name="Koehrsen M."/>
            <person name="Alvarado L."/>
            <person name="Berlin A."/>
            <person name="Chapman S.B."/>
            <person name="Chen Z."/>
            <person name="Freedman E."/>
            <person name="Gellesch M."/>
            <person name="Goldberg J."/>
            <person name="Griggs A."/>
            <person name="Gujja S."/>
            <person name="Heilman E.R."/>
            <person name="Heiman D."/>
            <person name="Hepburn T."/>
            <person name="Howarth C."/>
            <person name="Jen D."/>
            <person name="Larson L."/>
            <person name="Mehta T."/>
            <person name="Neiman D."/>
            <person name="Pearson M."/>
            <person name="Roberts A."/>
            <person name="Saif S."/>
            <person name="Shea T."/>
            <person name="Shenoy N."/>
            <person name="Sisk P."/>
            <person name="Stolte C."/>
            <person name="Sykes S."/>
            <person name="Walk T."/>
            <person name="White J."/>
            <person name="Yandava C."/>
            <person name="Haas B."/>
            <person name="Nusbaum C."/>
            <person name="Birren B."/>
        </authorList>
    </citation>
    <scope>NUCLEOTIDE SEQUENCE [LARGE SCALE GENOMIC DNA]</scope>
    <source>
        <strain evidence="3">ATCC 64411 / 73-15</strain>
    </source>
</reference>
<keyword evidence="3" id="KW-1185">Reference proteome</keyword>
<dbReference type="EMBL" id="GL876967">
    <property type="protein sequence ID" value="KLU83865.1"/>
    <property type="molecule type" value="Genomic_DNA"/>
</dbReference>
<accession>A0A0C4DSN3</accession>
<reference evidence="2" key="5">
    <citation type="submission" date="2015-06" db="UniProtKB">
        <authorList>
            <consortium name="EnsemblFungi"/>
        </authorList>
    </citation>
    <scope>IDENTIFICATION</scope>
    <source>
        <strain evidence="2">ATCC 64411</strain>
    </source>
</reference>
<organism evidence="2 3">
    <name type="scientific">Magnaporthiopsis poae (strain ATCC 64411 / 73-15)</name>
    <name type="common">Kentucky bluegrass fungus</name>
    <name type="synonym">Magnaporthe poae</name>
    <dbReference type="NCBI Taxonomy" id="644358"/>
    <lineage>
        <taxon>Eukaryota</taxon>
        <taxon>Fungi</taxon>
        <taxon>Dikarya</taxon>
        <taxon>Ascomycota</taxon>
        <taxon>Pezizomycotina</taxon>
        <taxon>Sordariomycetes</taxon>
        <taxon>Sordariomycetidae</taxon>
        <taxon>Magnaporthales</taxon>
        <taxon>Magnaporthaceae</taxon>
        <taxon>Magnaporthiopsis</taxon>
    </lineage>
</organism>
<dbReference type="EnsemblFungi" id="MAPG_02915T0">
    <property type="protein sequence ID" value="MAPG_02915T0"/>
    <property type="gene ID" value="MAPG_02915"/>
</dbReference>